<evidence type="ECO:0000313" key="4">
    <source>
        <dbReference type="Proteomes" id="UP000663760"/>
    </source>
</evidence>
<keyword evidence="4" id="KW-1185">Reference proteome</keyword>
<organism evidence="3 4">
    <name type="scientific">Spirodela intermedia</name>
    <name type="common">Intermediate duckweed</name>
    <dbReference type="NCBI Taxonomy" id="51605"/>
    <lineage>
        <taxon>Eukaryota</taxon>
        <taxon>Viridiplantae</taxon>
        <taxon>Streptophyta</taxon>
        <taxon>Embryophyta</taxon>
        <taxon>Tracheophyta</taxon>
        <taxon>Spermatophyta</taxon>
        <taxon>Magnoliopsida</taxon>
        <taxon>Liliopsida</taxon>
        <taxon>Araceae</taxon>
        <taxon>Lemnoideae</taxon>
        <taxon>Spirodela</taxon>
    </lineage>
</organism>
<dbReference type="EMBL" id="LR746267">
    <property type="protein sequence ID" value="CAA7395329.1"/>
    <property type="molecule type" value="Genomic_DNA"/>
</dbReference>
<evidence type="ECO:0000256" key="1">
    <source>
        <dbReference type="SAM" id="MobiDB-lite"/>
    </source>
</evidence>
<dbReference type="InterPro" id="IPR039316">
    <property type="entry name" value="CLE25/26"/>
</dbReference>
<evidence type="ECO:0000256" key="2">
    <source>
        <dbReference type="SAM" id="SignalP"/>
    </source>
</evidence>
<keyword evidence="2" id="KW-0732">Signal</keyword>
<feature type="signal peptide" evidence="2">
    <location>
        <begin position="1"/>
        <end position="33"/>
    </location>
</feature>
<gene>
    <name evidence="3" type="ORF">SI8410_04005990</name>
</gene>
<sequence>MGGCLGPLRRATFVGFVVVLLFLVAFQAAQVEGFRRSPLADGGRRSASRTSSDIVNVSKRKVPNGADPIHNRRAGKAGRPPGRA</sequence>
<dbReference type="PANTHER" id="PTHR34277:SF2">
    <property type="entry name" value="CLAVATA3_ESR (CLE)-RELATED PROTEIN 26"/>
    <property type="match status" value="1"/>
</dbReference>
<feature type="region of interest" description="Disordered" evidence="1">
    <location>
        <begin position="37"/>
        <end position="84"/>
    </location>
</feature>
<reference evidence="3" key="1">
    <citation type="submission" date="2020-02" db="EMBL/GenBank/DDBJ databases">
        <authorList>
            <person name="Scholz U."/>
            <person name="Mascher M."/>
            <person name="Fiebig A."/>
        </authorList>
    </citation>
    <scope>NUCLEOTIDE SEQUENCE</scope>
</reference>
<evidence type="ECO:0000313" key="3">
    <source>
        <dbReference type="EMBL" id="CAA7395329.1"/>
    </source>
</evidence>
<dbReference type="AlphaFoldDB" id="A0A7I8KC14"/>
<proteinExistence type="predicted"/>
<accession>A0A7I8KC14</accession>
<dbReference type="Proteomes" id="UP000663760">
    <property type="component" value="Chromosome 4"/>
</dbReference>
<dbReference type="OrthoDB" id="1910203at2759"/>
<dbReference type="PANTHER" id="PTHR34277">
    <property type="entry name" value="CLAVATA3/ESR (CLE)-RELATED PROTEIN 26"/>
    <property type="match status" value="1"/>
</dbReference>
<protein>
    <submittedName>
        <fullName evidence="3">Uncharacterized protein</fullName>
    </submittedName>
</protein>
<feature type="chain" id="PRO_5029566253" evidence="2">
    <location>
        <begin position="34"/>
        <end position="84"/>
    </location>
</feature>
<name>A0A7I8KC14_SPIIN</name>